<sequence>MNISIPPERENFIQSQLATGKYKSAEEIVDEALKLLERRNEQAKLLAEIRQHQWQPLEEIPDSVTLLRKLRGYDD</sequence>
<dbReference type="Gene3D" id="6.10.10.120">
    <property type="entry name" value="Antitoxin ParD1-like"/>
    <property type="match status" value="1"/>
</dbReference>
<comment type="similarity">
    <text evidence="1">Belongs to the ParD antitoxin family.</text>
</comment>
<dbReference type="RefSeq" id="WP_413265188.1">
    <property type="nucleotide sequence ID" value="NZ_JBHFNR010000159.1"/>
</dbReference>
<keyword evidence="2" id="KW-1277">Toxin-antitoxin system</keyword>
<proteinExistence type="inferred from homology"/>
<dbReference type="EMBL" id="JBHFNR010000159">
    <property type="protein sequence ID" value="MFB2895550.1"/>
    <property type="molecule type" value="Genomic_DNA"/>
</dbReference>
<gene>
    <name evidence="3" type="ORF">ACE1CI_21805</name>
</gene>
<dbReference type="Pfam" id="PF03693">
    <property type="entry name" value="ParD_antitoxin"/>
    <property type="match status" value="1"/>
</dbReference>
<protein>
    <submittedName>
        <fullName evidence="3">Type II toxin-antitoxin system ParD family antitoxin</fullName>
    </submittedName>
</protein>
<dbReference type="PANTHER" id="PTHR36582:SF2">
    <property type="entry name" value="ANTITOXIN PARD"/>
    <property type="match status" value="1"/>
</dbReference>
<evidence type="ECO:0000256" key="2">
    <source>
        <dbReference type="ARBA" id="ARBA00022649"/>
    </source>
</evidence>
<evidence type="ECO:0000256" key="1">
    <source>
        <dbReference type="ARBA" id="ARBA00008580"/>
    </source>
</evidence>
<evidence type="ECO:0000313" key="3">
    <source>
        <dbReference type="EMBL" id="MFB2895550.1"/>
    </source>
</evidence>
<dbReference type="InterPro" id="IPR022789">
    <property type="entry name" value="ParD"/>
</dbReference>
<dbReference type="InterPro" id="IPR010985">
    <property type="entry name" value="Ribbon_hlx_hlx"/>
</dbReference>
<organism evidence="3 4">
    <name type="scientific">Floridaenema flaviceps BLCC-F50</name>
    <dbReference type="NCBI Taxonomy" id="3153642"/>
    <lineage>
        <taxon>Bacteria</taxon>
        <taxon>Bacillati</taxon>
        <taxon>Cyanobacteriota</taxon>
        <taxon>Cyanophyceae</taxon>
        <taxon>Oscillatoriophycideae</taxon>
        <taxon>Aerosakkonematales</taxon>
        <taxon>Aerosakkonemataceae</taxon>
        <taxon>Floridanema</taxon>
        <taxon>Floridanema flaviceps</taxon>
    </lineage>
</organism>
<dbReference type="InterPro" id="IPR038296">
    <property type="entry name" value="ParD_sf"/>
</dbReference>
<dbReference type="Proteomes" id="UP001576784">
    <property type="component" value="Unassembled WGS sequence"/>
</dbReference>
<keyword evidence="4" id="KW-1185">Reference proteome</keyword>
<reference evidence="3 4" key="1">
    <citation type="submission" date="2024-09" db="EMBL/GenBank/DDBJ databases">
        <title>Floridaenema gen nov. (Aerosakkonemataceae, Aerosakkonematales ord. nov., Cyanobacteria) from benthic tropical and subtropical fresh waters, with the description of four new species.</title>
        <authorList>
            <person name="Moretto J.A."/>
            <person name="Berthold D.E."/>
            <person name="Lefler F.W."/>
            <person name="Huang I.-S."/>
            <person name="Laughinghouse H. IV."/>
        </authorList>
    </citation>
    <scope>NUCLEOTIDE SEQUENCE [LARGE SCALE GENOMIC DNA]</scope>
    <source>
        <strain evidence="3 4">BLCC-F50</strain>
    </source>
</reference>
<name>A0ABV4XVJ6_9CYAN</name>
<comment type="caution">
    <text evidence="3">The sequence shown here is derived from an EMBL/GenBank/DDBJ whole genome shotgun (WGS) entry which is preliminary data.</text>
</comment>
<evidence type="ECO:0000313" key="4">
    <source>
        <dbReference type="Proteomes" id="UP001576784"/>
    </source>
</evidence>
<accession>A0ABV4XVJ6</accession>
<dbReference type="PANTHER" id="PTHR36582">
    <property type="entry name" value="ANTITOXIN PARD"/>
    <property type="match status" value="1"/>
</dbReference>
<dbReference type="SUPFAM" id="SSF47598">
    <property type="entry name" value="Ribbon-helix-helix"/>
    <property type="match status" value="1"/>
</dbReference>